<dbReference type="PROSITE" id="PS51257">
    <property type="entry name" value="PROKAR_LIPOPROTEIN"/>
    <property type="match status" value="1"/>
</dbReference>
<keyword evidence="3" id="KW-1185">Reference proteome</keyword>
<evidence type="ECO:0000313" key="2">
    <source>
        <dbReference type="EMBL" id="SFC30711.1"/>
    </source>
</evidence>
<keyword evidence="1" id="KW-0732">Signal</keyword>
<dbReference type="EMBL" id="FOLO01000007">
    <property type="protein sequence ID" value="SFC30711.1"/>
    <property type="molecule type" value="Genomic_DNA"/>
</dbReference>
<accession>A0A1I1I3P9</accession>
<sequence>MRKIVLLMSVLLLSACTNLGGASSDTAECRKVAYDKNSKSMNSDADIVFSQCLQQKEGLRERETKEANINEWGEFIVDLLFSKNNK</sequence>
<evidence type="ECO:0000313" key="3">
    <source>
        <dbReference type="Proteomes" id="UP000198862"/>
    </source>
</evidence>
<feature type="signal peptide" evidence="1">
    <location>
        <begin position="1"/>
        <end position="21"/>
    </location>
</feature>
<evidence type="ECO:0008006" key="4">
    <source>
        <dbReference type="Google" id="ProtNLM"/>
    </source>
</evidence>
<dbReference type="Proteomes" id="UP000198862">
    <property type="component" value="Unassembled WGS sequence"/>
</dbReference>
<dbReference type="RefSeq" id="WP_091982138.1">
    <property type="nucleotide sequence ID" value="NZ_FOLO01000007.1"/>
</dbReference>
<gene>
    <name evidence="2" type="ORF">SAMN02745724_01360</name>
</gene>
<dbReference type="AlphaFoldDB" id="A0A1I1I3P9"/>
<dbReference type="STRING" id="1123010.SAMN02745724_01360"/>
<reference evidence="2 3" key="1">
    <citation type="submission" date="2016-10" db="EMBL/GenBank/DDBJ databases">
        <authorList>
            <person name="de Groot N.N."/>
        </authorList>
    </citation>
    <scope>NUCLEOTIDE SEQUENCE [LARGE SCALE GENOMIC DNA]</scope>
    <source>
        <strain evidence="2 3">DSM 6059</strain>
    </source>
</reference>
<proteinExistence type="predicted"/>
<dbReference type="OrthoDB" id="9855460at2"/>
<organism evidence="2 3">
    <name type="scientific">Pseudoalteromonas denitrificans DSM 6059</name>
    <dbReference type="NCBI Taxonomy" id="1123010"/>
    <lineage>
        <taxon>Bacteria</taxon>
        <taxon>Pseudomonadati</taxon>
        <taxon>Pseudomonadota</taxon>
        <taxon>Gammaproteobacteria</taxon>
        <taxon>Alteromonadales</taxon>
        <taxon>Pseudoalteromonadaceae</taxon>
        <taxon>Pseudoalteromonas</taxon>
    </lineage>
</organism>
<protein>
    <recommendedName>
        <fullName evidence="4">Entry exclusion lipoprotein TrbK</fullName>
    </recommendedName>
</protein>
<feature type="chain" id="PRO_5011446732" description="Entry exclusion lipoprotein TrbK" evidence="1">
    <location>
        <begin position="22"/>
        <end position="86"/>
    </location>
</feature>
<evidence type="ECO:0000256" key="1">
    <source>
        <dbReference type="SAM" id="SignalP"/>
    </source>
</evidence>
<name>A0A1I1I3P9_9GAMM</name>